<dbReference type="PANTHER" id="PTHR11476">
    <property type="entry name" value="HISTIDYL-TRNA SYNTHETASE"/>
    <property type="match status" value="1"/>
</dbReference>
<evidence type="ECO:0000259" key="10">
    <source>
        <dbReference type="PROSITE" id="PS50862"/>
    </source>
</evidence>
<evidence type="ECO:0000256" key="3">
    <source>
        <dbReference type="ARBA" id="ARBA00022741"/>
    </source>
</evidence>
<feature type="binding site" evidence="9">
    <location>
        <position position="130"/>
    </location>
    <ligand>
        <name>L-histidine</name>
        <dbReference type="ChEBI" id="CHEBI:57595"/>
    </ligand>
</feature>
<keyword evidence="4 8" id="KW-0067">ATP-binding</keyword>
<dbReference type="InterPro" id="IPR006195">
    <property type="entry name" value="aa-tRNA-synth_II"/>
</dbReference>
<comment type="subcellular location">
    <subcellularLocation>
        <location evidence="8">Cytoplasm</location>
    </subcellularLocation>
</comment>
<dbReference type="InterPro" id="IPR045864">
    <property type="entry name" value="aa-tRNA-synth_II/BPL/LPL"/>
</dbReference>
<dbReference type="HAMAP" id="MF_00127">
    <property type="entry name" value="His_tRNA_synth"/>
    <property type="match status" value="1"/>
</dbReference>
<dbReference type="PROSITE" id="PS50862">
    <property type="entry name" value="AA_TRNA_LIGASE_II"/>
    <property type="match status" value="1"/>
</dbReference>
<reference evidence="12" key="1">
    <citation type="submission" date="2017-09" db="EMBL/GenBank/DDBJ databases">
        <title>Depth-based differentiation of microbial function through sediment-hosted aquifers and enrichment of novel symbionts in the deep terrestrial subsurface.</title>
        <authorList>
            <person name="Probst A.J."/>
            <person name="Ladd B."/>
            <person name="Jarett J.K."/>
            <person name="Geller-Mcgrath D.E."/>
            <person name="Sieber C.M.K."/>
            <person name="Emerson J.B."/>
            <person name="Anantharaman K."/>
            <person name="Thomas B.C."/>
            <person name="Malmstrom R."/>
            <person name="Stieglmeier M."/>
            <person name="Klingl A."/>
            <person name="Woyke T."/>
            <person name="Ryan C.M."/>
            <person name="Banfield J.F."/>
        </authorList>
    </citation>
    <scope>NUCLEOTIDE SEQUENCE [LARGE SCALE GENOMIC DNA]</scope>
</reference>
<dbReference type="InterPro" id="IPR004516">
    <property type="entry name" value="HisRS/HisZ"/>
</dbReference>
<feature type="domain" description="Aminoacyl-transfer RNA synthetases class-II family profile" evidence="10">
    <location>
        <begin position="36"/>
        <end position="321"/>
    </location>
</feature>
<comment type="catalytic activity">
    <reaction evidence="7 8">
        <text>tRNA(His) + L-histidine + ATP = L-histidyl-tRNA(His) + AMP + diphosphate + H(+)</text>
        <dbReference type="Rhea" id="RHEA:17313"/>
        <dbReference type="Rhea" id="RHEA-COMP:9665"/>
        <dbReference type="Rhea" id="RHEA-COMP:9689"/>
        <dbReference type="ChEBI" id="CHEBI:15378"/>
        <dbReference type="ChEBI" id="CHEBI:30616"/>
        <dbReference type="ChEBI" id="CHEBI:33019"/>
        <dbReference type="ChEBI" id="CHEBI:57595"/>
        <dbReference type="ChEBI" id="CHEBI:78442"/>
        <dbReference type="ChEBI" id="CHEBI:78527"/>
        <dbReference type="ChEBI" id="CHEBI:456215"/>
        <dbReference type="EC" id="6.1.1.21"/>
    </reaction>
</comment>
<feature type="binding site" evidence="9">
    <location>
        <begin position="261"/>
        <end position="262"/>
    </location>
    <ligand>
        <name>L-histidine</name>
        <dbReference type="ChEBI" id="CHEBI:57595"/>
    </ligand>
</feature>
<dbReference type="InterPro" id="IPR033656">
    <property type="entry name" value="HisRS_anticodon"/>
</dbReference>
<comment type="caution">
    <text evidence="11">The sequence shown here is derived from an EMBL/GenBank/DDBJ whole genome shotgun (WGS) entry which is preliminary data.</text>
</comment>
<feature type="binding site" evidence="9">
    <location>
        <position position="112"/>
    </location>
    <ligand>
        <name>L-histidine</name>
        <dbReference type="ChEBI" id="CHEBI:57595"/>
    </ligand>
</feature>
<evidence type="ECO:0000313" key="12">
    <source>
        <dbReference type="Proteomes" id="UP000228700"/>
    </source>
</evidence>
<keyword evidence="3 8" id="KW-0547">Nucleotide-binding</keyword>
<evidence type="ECO:0000256" key="7">
    <source>
        <dbReference type="ARBA" id="ARBA00047639"/>
    </source>
</evidence>
<dbReference type="GO" id="GO:0004821">
    <property type="term" value="F:histidine-tRNA ligase activity"/>
    <property type="evidence" value="ECO:0007669"/>
    <property type="project" value="UniProtKB-UniRule"/>
</dbReference>
<feature type="binding site" evidence="9">
    <location>
        <position position="126"/>
    </location>
    <ligand>
        <name>L-histidine</name>
        <dbReference type="ChEBI" id="CHEBI:57595"/>
    </ligand>
</feature>
<dbReference type="Pfam" id="PF03129">
    <property type="entry name" value="HGTP_anticodon"/>
    <property type="match status" value="1"/>
</dbReference>
<dbReference type="SUPFAM" id="SSF52954">
    <property type="entry name" value="Class II aaRS ABD-related"/>
    <property type="match status" value="1"/>
</dbReference>
<dbReference type="AlphaFoldDB" id="A0A2M8LCP1"/>
<dbReference type="GO" id="GO:0005737">
    <property type="term" value="C:cytoplasm"/>
    <property type="evidence" value="ECO:0007669"/>
    <property type="project" value="UniProtKB-SubCell"/>
</dbReference>
<comment type="subunit">
    <text evidence="8">Homodimer.</text>
</comment>
<evidence type="ECO:0000256" key="5">
    <source>
        <dbReference type="ARBA" id="ARBA00022917"/>
    </source>
</evidence>
<dbReference type="NCBIfam" id="TIGR00442">
    <property type="entry name" value="hisS"/>
    <property type="match status" value="1"/>
</dbReference>
<evidence type="ECO:0000256" key="4">
    <source>
        <dbReference type="ARBA" id="ARBA00022840"/>
    </source>
</evidence>
<dbReference type="PIRSF" id="PIRSF001549">
    <property type="entry name" value="His-tRNA_synth"/>
    <property type="match status" value="1"/>
</dbReference>
<dbReference type="EMBL" id="PFEQ01000009">
    <property type="protein sequence ID" value="PJE74321.1"/>
    <property type="molecule type" value="Genomic_DNA"/>
</dbReference>
<evidence type="ECO:0000256" key="6">
    <source>
        <dbReference type="ARBA" id="ARBA00023146"/>
    </source>
</evidence>
<evidence type="ECO:0000256" key="2">
    <source>
        <dbReference type="ARBA" id="ARBA00022598"/>
    </source>
</evidence>
<name>A0A2M8LCP1_9BACT</name>
<dbReference type="InterPro" id="IPR041715">
    <property type="entry name" value="HisRS-like_core"/>
</dbReference>
<dbReference type="GO" id="GO:0005524">
    <property type="term" value="F:ATP binding"/>
    <property type="evidence" value="ECO:0007669"/>
    <property type="project" value="UniProtKB-UniRule"/>
</dbReference>
<comment type="similarity">
    <text evidence="1 8">Belongs to the class-II aminoacyl-tRNA synthetase family.</text>
</comment>
<dbReference type="Gene3D" id="3.30.930.10">
    <property type="entry name" value="Bira Bifunctional Protein, Domain 2"/>
    <property type="match status" value="1"/>
</dbReference>
<gene>
    <name evidence="8 11" type="primary">hisS</name>
    <name evidence="11" type="ORF">COV01_02380</name>
</gene>
<dbReference type="SUPFAM" id="SSF55681">
    <property type="entry name" value="Class II aaRS and biotin synthetases"/>
    <property type="match status" value="1"/>
</dbReference>
<feature type="binding site" evidence="9">
    <location>
        <begin position="83"/>
        <end position="85"/>
    </location>
    <ligand>
        <name>L-histidine</name>
        <dbReference type="ChEBI" id="CHEBI:57595"/>
    </ligand>
</feature>
<dbReference type="CDD" id="cd00859">
    <property type="entry name" value="HisRS_anticodon"/>
    <property type="match status" value="1"/>
</dbReference>
<dbReference type="InterPro" id="IPR015807">
    <property type="entry name" value="His-tRNA-ligase"/>
</dbReference>
<protein>
    <recommendedName>
        <fullName evidence="8">Histidine--tRNA ligase</fullName>
        <ecNumber evidence="8">6.1.1.21</ecNumber>
    </recommendedName>
    <alternativeName>
        <fullName evidence="8">Histidyl-tRNA synthetase</fullName>
        <shortName evidence="8">HisRS</shortName>
    </alternativeName>
</protein>
<proteinExistence type="inferred from homology"/>
<dbReference type="InterPro" id="IPR004154">
    <property type="entry name" value="Anticodon-bd"/>
</dbReference>
<dbReference type="Pfam" id="PF13393">
    <property type="entry name" value="tRNA-synt_His"/>
    <property type="match status" value="1"/>
</dbReference>
<dbReference type="Gene3D" id="3.40.50.800">
    <property type="entry name" value="Anticodon-binding domain"/>
    <property type="match status" value="1"/>
</dbReference>
<keyword evidence="8" id="KW-0963">Cytoplasm</keyword>
<evidence type="ECO:0000313" key="11">
    <source>
        <dbReference type="EMBL" id="PJE74321.1"/>
    </source>
</evidence>
<dbReference type="GO" id="GO:0006427">
    <property type="term" value="P:histidyl-tRNA aminoacylation"/>
    <property type="evidence" value="ECO:0007669"/>
    <property type="project" value="UniProtKB-UniRule"/>
</dbReference>
<feature type="binding site" evidence="9">
    <location>
        <position position="257"/>
    </location>
    <ligand>
        <name>L-histidine</name>
        <dbReference type="ChEBI" id="CHEBI:57595"/>
    </ligand>
</feature>
<dbReference type="Proteomes" id="UP000228700">
    <property type="component" value="Unassembled WGS sequence"/>
</dbReference>
<dbReference type="PANTHER" id="PTHR11476:SF7">
    <property type="entry name" value="HISTIDINE--TRNA LIGASE"/>
    <property type="match status" value="1"/>
</dbReference>
<keyword evidence="5 8" id="KW-0648">Protein biosynthesis</keyword>
<evidence type="ECO:0000256" key="1">
    <source>
        <dbReference type="ARBA" id="ARBA00008226"/>
    </source>
</evidence>
<evidence type="ECO:0000256" key="8">
    <source>
        <dbReference type="HAMAP-Rule" id="MF_00127"/>
    </source>
</evidence>
<dbReference type="InterPro" id="IPR036621">
    <property type="entry name" value="Anticodon-bd_dom_sf"/>
</dbReference>
<evidence type="ECO:0000256" key="9">
    <source>
        <dbReference type="PIRSR" id="PIRSR001549-1"/>
    </source>
</evidence>
<keyword evidence="2 8" id="KW-0436">Ligase</keyword>
<sequence>MCMAKIEPKTLKGFRDFLPPEQIARARFIATIQASFETFGFDPLETPALEYAETLTGKYGDEGDKLMYRFRDNGDRDVALRYDLTIPLARVVAMNGELKKPWRRYQIAPVWRAENTQKGRYREFYQADADIVGSTNPLADAEILALAGSTLTRLGVKDFEIRVNDRRLLDAFFDTEKIDTAKRIDVLRAMDKFAKIGESGVADELAKAGIDASAVKNILKAVVSNEIPEGSELEKIITLAREMNPDLKISFDFSIARGLDYYTGLIFETVLTSAPAYGSVLSGGRYDNLVGMFSNREVPAVGMSIGLDRLLSALAELKLIDTVSTTTKALVINMDESLQSDYLRMVSELRTAGINTALYYESGDMGKQLKYASDRGIRYAVIYGIDEAKEGKVVIKDLSTGEQKTSNFKNITKEFSIK</sequence>
<dbReference type="EC" id="6.1.1.21" evidence="8"/>
<organism evidence="11 12">
    <name type="scientific">Candidatus Taylorbacteria bacterium CG10_big_fil_rev_8_21_14_0_10_41_48</name>
    <dbReference type="NCBI Taxonomy" id="1975024"/>
    <lineage>
        <taxon>Bacteria</taxon>
        <taxon>Candidatus Tayloriibacteriota</taxon>
    </lineage>
</organism>
<keyword evidence="6 8" id="KW-0030">Aminoacyl-tRNA synthetase</keyword>
<dbReference type="CDD" id="cd00773">
    <property type="entry name" value="HisRS-like_core"/>
    <property type="match status" value="1"/>
</dbReference>
<accession>A0A2M8LCP1</accession>